<organism evidence="1 2">
    <name type="scientific">Flavobacterium anhuiense</name>
    <dbReference type="NCBI Taxonomy" id="459526"/>
    <lineage>
        <taxon>Bacteria</taxon>
        <taxon>Pseudomonadati</taxon>
        <taxon>Bacteroidota</taxon>
        <taxon>Flavobacteriia</taxon>
        <taxon>Flavobacteriales</taxon>
        <taxon>Flavobacteriaceae</taxon>
        <taxon>Flavobacterium</taxon>
    </lineage>
</organism>
<accession>A0A444VW39</accession>
<gene>
    <name evidence="1" type="ORF">NU08_3357</name>
</gene>
<comment type="caution">
    <text evidence="1">The sequence shown here is derived from an EMBL/GenBank/DDBJ whole genome shotgun (WGS) entry which is preliminary data.</text>
</comment>
<protein>
    <submittedName>
        <fullName evidence="1">Uncharacterized protein</fullName>
    </submittedName>
</protein>
<proteinExistence type="predicted"/>
<evidence type="ECO:0000313" key="1">
    <source>
        <dbReference type="EMBL" id="RYJ37583.1"/>
    </source>
</evidence>
<sequence>MNGVSDILKMTDTSYPESFFIFSHVNIALAIMLQLPF</sequence>
<evidence type="ECO:0000313" key="2">
    <source>
        <dbReference type="Proteomes" id="UP000290433"/>
    </source>
</evidence>
<dbReference type="AlphaFoldDB" id="A0A444VW39"/>
<dbReference type="Proteomes" id="UP000290433">
    <property type="component" value="Unassembled WGS sequence"/>
</dbReference>
<reference evidence="1 2" key="1">
    <citation type="submission" date="2014-12" db="EMBL/GenBank/DDBJ databases">
        <title>Genome sequence of Flavobacterium anhuiense RCM74.</title>
        <authorList>
            <person name="Kim J.F."/>
            <person name="Song J.Y."/>
            <person name="Kwak M.-J."/>
            <person name="Lee S.-W."/>
        </authorList>
    </citation>
    <scope>NUCLEOTIDE SEQUENCE [LARGE SCALE GENOMIC DNA]</scope>
    <source>
        <strain evidence="1 2">RCM74</strain>
    </source>
</reference>
<dbReference type="EMBL" id="JUIV01000014">
    <property type="protein sequence ID" value="RYJ37583.1"/>
    <property type="molecule type" value="Genomic_DNA"/>
</dbReference>
<name>A0A444VW39_9FLAO</name>